<dbReference type="GO" id="GO:0006897">
    <property type="term" value="P:endocytosis"/>
    <property type="evidence" value="ECO:0007669"/>
    <property type="project" value="TreeGrafter"/>
</dbReference>
<comment type="caution">
    <text evidence="5">The sequence shown here is derived from an EMBL/GenBank/DDBJ whole genome shotgun (WGS) entry which is preliminary data.</text>
</comment>
<accession>A0AAD9W0U7</accession>
<dbReference type="EMBL" id="JAUJFL010000007">
    <property type="protein sequence ID" value="KAK2599467.1"/>
    <property type="molecule type" value="Genomic_DNA"/>
</dbReference>
<dbReference type="SMART" id="SM00053">
    <property type="entry name" value="DYNc"/>
    <property type="match status" value="1"/>
</dbReference>
<name>A0AAD9W0U7_PHOAM</name>
<dbReference type="GO" id="GO:0005739">
    <property type="term" value="C:mitochondrion"/>
    <property type="evidence" value="ECO:0007669"/>
    <property type="project" value="TreeGrafter"/>
</dbReference>
<evidence type="ECO:0000259" key="4">
    <source>
        <dbReference type="PROSITE" id="PS51718"/>
    </source>
</evidence>
<dbReference type="AlphaFoldDB" id="A0AAD9W0U7"/>
<keyword evidence="1" id="KW-0547">Nucleotide-binding</keyword>
<dbReference type="GO" id="GO:0016020">
    <property type="term" value="C:membrane"/>
    <property type="evidence" value="ECO:0007669"/>
    <property type="project" value="TreeGrafter"/>
</dbReference>
<dbReference type="PROSITE" id="PS51388">
    <property type="entry name" value="GED"/>
    <property type="match status" value="1"/>
</dbReference>
<feature type="domain" description="Dynamin-type G" evidence="4">
    <location>
        <begin position="94"/>
        <end position="379"/>
    </location>
</feature>
<keyword evidence="2" id="KW-0342">GTP-binding</keyword>
<dbReference type="CDD" id="cd08771">
    <property type="entry name" value="DLP_1"/>
    <property type="match status" value="1"/>
</dbReference>
<dbReference type="Gene3D" id="3.40.50.300">
    <property type="entry name" value="P-loop containing nucleotide triphosphate hydrolases"/>
    <property type="match status" value="1"/>
</dbReference>
<dbReference type="GO" id="GO:0005525">
    <property type="term" value="F:GTP binding"/>
    <property type="evidence" value="ECO:0007669"/>
    <property type="project" value="InterPro"/>
</dbReference>
<dbReference type="PRINTS" id="PR00195">
    <property type="entry name" value="DYNAMIN"/>
</dbReference>
<organism evidence="5 6">
    <name type="scientific">Phomopsis amygdali</name>
    <name type="common">Fusicoccum amygdali</name>
    <dbReference type="NCBI Taxonomy" id="1214568"/>
    <lineage>
        <taxon>Eukaryota</taxon>
        <taxon>Fungi</taxon>
        <taxon>Dikarya</taxon>
        <taxon>Ascomycota</taxon>
        <taxon>Pezizomycotina</taxon>
        <taxon>Sordariomycetes</taxon>
        <taxon>Sordariomycetidae</taxon>
        <taxon>Diaporthales</taxon>
        <taxon>Diaporthaceae</taxon>
        <taxon>Diaporthe</taxon>
    </lineage>
</organism>
<evidence type="ECO:0000256" key="2">
    <source>
        <dbReference type="ARBA" id="ARBA00023134"/>
    </source>
</evidence>
<dbReference type="PANTHER" id="PTHR11566">
    <property type="entry name" value="DYNAMIN"/>
    <property type="match status" value="1"/>
</dbReference>
<evidence type="ECO:0000256" key="1">
    <source>
        <dbReference type="ARBA" id="ARBA00022741"/>
    </source>
</evidence>
<dbReference type="Pfam" id="PF00350">
    <property type="entry name" value="Dynamin_N"/>
    <property type="match status" value="1"/>
</dbReference>
<feature type="domain" description="GED" evidence="3">
    <location>
        <begin position="665"/>
        <end position="756"/>
    </location>
</feature>
<dbReference type="GO" id="GO:0000266">
    <property type="term" value="P:mitochondrial fission"/>
    <property type="evidence" value="ECO:0007669"/>
    <property type="project" value="TreeGrafter"/>
</dbReference>
<sequence>MMVFGISSQHEKPGSCQPSTKRWLSTHYPIFLELGPPCISRISLSRDTNNDSSGMALVPPNFIFPVTASYIQSENHRDLLDIIDRLRSRGVSHYVDLPQIIVCGSQSSGKSATLEALSGISFPTAEGLCTRFATELILRRGDQTEISVHINPGTGRTEKERIALAAFAPKTNDRDNIGKIIESAKVAMGLLGDGAKVFSTDVLRIELVSPDQPNLTIVDLPGLFGASDKNQTDADSTIVHKLVTTYMKQRRSIILAVVAADNAFANQPVTKLAREIDPAGIRTLGLLTKPDKVDKGSDTERYYLELAQNQNVVLTLGWHVLRNKGFDTLDDTIEQREKREADFFRESAWNVLEPSQLGAQNLQKRLREIQWNQIRQGLPGVKSDVQTGIRDCQAKLAQLGSARDSKKEKQKYLMHISSRLNKLMQAAIDGVYADRFFESRPGQQDAFERRLRANVQKTLTKYSEEMTADGHALEVVEDDLEPKRPSNFVYRSGYLQTVKTLMERCQSRELPGTYNPMVVSDLFSRQCRPWQCISQNLVELIHEAAAITFNKLLSELCDENTKTRLMRGMIQPSLYRLRQNLKNTVAELLDPHLSIHPITYNEYLKEVVKDIQGSRHKRNFDHTAYMNCGTDTETTEPGTYVDIALRNLLQSLLKATEPNPREYAASLAADVAAAYYKIALKKFVDDVSVNAVETCLVQRLPDVFSPEVVWDLDDEQIESLGSEDNSTIKNRNDLQEKLRVLEDGLKDLDAFTARSSM</sequence>
<dbReference type="InterPro" id="IPR022812">
    <property type="entry name" value="Dynamin"/>
</dbReference>
<dbReference type="SUPFAM" id="SSF52540">
    <property type="entry name" value="P-loop containing nucleoside triphosphate hydrolases"/>
    <property type="match status" value="1"/>
</dbReference>
<dbReference type="Proteomes" id="UP001265746">
    <property type="component" value="Unassembled WGS sequence"/>
</dbReference>
<dbReference type="GO" id="GO:0016559">
    <property type="term" value="P:peroxisome fission"/>
    <property type="evidence" value="ECO:0007669"/>
    <property type="project" value="TreeGrafter"/>
</dbReference>
<dbReference type="InterPro" id="IPR030381">
    <property type="entry name" value="G_DYNAMIN_dom"/>
</dbReference>
<reference evidence="5" key="1">
    <citation type="submission" date="2023-06" db="EMBL/GenBank/DDBJ databases">
        <authorList>
            <person name="Noh H."/>
        </authorList>
    </citation>
    <scope>NUCLEOTIDE SEQUENCE</scope>
    <source>
        <strain evidence="5">DUCC20226</strain>
    </source>
</reference>
<dbReference type="PANTHER" id="PTHR11566:SF149">
    <property type="entry name" value="GTPASE, PUTATIVE (AFU_ORTHOLOGUE AFUA_6G11890)-RELATED"/>
    <property type="match status" value="1"/>
</dbReference>
<dbReference type="InterPro" id="IPR003130">
    <property type="entry name" value="GED"/>
</dbReference>
<evidence type="ECO:0008006" key="7">
    <source>
        <dbReference type="Google" id="ProtNLM"/>
    </source>
</evidence>
<dbReference type="InterPro" id="IPR020850">
    <property type="entry name" value="GED_dom"/>
</dbReference>
<dbReference type="InterPro" id="IPR000375">
    <property type="entry name" value="Dynamin_stalk"/>
</dbReference>
<dbReference type="InterPro" id="IPR045063">
    <property type="entry name" value="Dynamin_N"/>
</dbReference>
<dbReference type="GO" id="GO:0008017">
    <property type="term" value="F:microtubule binding"/>
    <property type="evidence" value="ECO:0007669"/>
    <property type="project" value="TreeGrafter"/>
</dbReference>
<dbReference type="FunFam" id="3.40.50.300:FF:001425">
    <property type="entry name" value="Dynamin GTPase, putative"/>
    <property type="match status" value="1"/>
</dbReference>
<dbReference type="GO" id="GO:0048312">
    <property type="term" value="P:intracellular distribution of mitochondria"/>
    <property type="evidence" value="ECO:0007669"/>
    <property type="project" value="TreeGrafter"/>
</dbReference>
<dbReference type="InterPro" id="IPR027417">
    <property type="entry name" value="P-loop_NTPase"/>
</dbReference>
<dbReference type="InterPro" id="IPR001401">
    <property type="entry name" value="Dynamin_GTPase"/>
</dbReference>
<protein>
    <recommendedName>
        <fullName evidence="7">Interferon-induced GTP-binding protein Mx</fullName>
    </recommendedName>
</protein>
<gene>
    <name evidence="5" type="ORF">N8I77_011220</name>
</gene>
<dbReference type="Pfam" id="PF01031">
    <property type="entry name" value="Dynamin_M"/>
    <property type="match status" value="1"/>
</dbReference>
<dbReference type="GO" id="GO:0003924">
    <property type="term" value="F:GTPase activity"/>
    <property type="evidence" value="ECO:0007669"/>
    <property type="project" value="InterPro"/>
</dbReference>
<evidence type="ECO:0000259" key="3">
    <source>
        <dbReference type="PROSITE" id="PS51388"/>
    </source>
</evidence>
<dbReference type="PROSITE" id="PS51718">
    <property type="entry name" value="G_DYNAMIN_2"/>
    <property type="match status" value="1"/>
</dbReference>
<proteinExistence type="predicted"/>
<dbReference type="Pfam" id="PF02212">
    <property type="entry name" value="GED"/>
    <property type="match status" value="1"/>
</dbReference>
<dbReference type="GO" id="GO:0005874">
    <property type="term" value="C:microtubule"/>
    <property type="evidence" value="ECO:0007669"/>
    <property type="project" value="TreeGrafter"/>
</dbReference>
<evidence type="ECO:0000313" key="6">
    <source>
        <dbReference type="Proteomes" id="UP001265746"/>
    </source>
</evidence>
<keyword evidence="6" id="KW-1185">Reference proteome</keyword>
<evidence type="ECO:0000313" key="5">
    <source>
        <dbReference type="EMBL" id="KAK2599467.1"/>
    </source>
</evidence>